<dbReference type="RefSeq" id="WP_196150231.1">
    <property type="nucleotide sequence ID" value="NZ_JADMLG010000006.1"/>
</dbReference>
<evidence type="ECO:0000256" key="1">
    <source>
        <dbReference type="SAM" id="MobiDB-lite"/>
    </source>
</evidence>
<dbReference type="Gene3D" id="1.10.287.1060">
    <property type="entry name" value="ESAT-6-like"/>
    <property type="match status" value="1"/>
</dbReference>
<reference evidence="2" key="1">
    <citation type="submission" date="2020-11" db="EMBL/GenBank/DDBJ databases">
        <title>Nocardia NEAU-351.nov., a novel actinomycete isolated from the cow dung.</title>
        <authorList>
            <person name="Zhang X."/>
        </authorList>
    </citation>
    <scope>NUCLEOTIDE SEQUENCE</scope>
    <source>
        <strain evidence="2">NEAU-351</strain>
    </source>
</reference>
<evidence type="ECO:0008006" key="4">
    <source>
        <dbReference type="Google" id="ProtNLM"/>
    </source>
</evidence>
<sequence length="107" mass="11431">MSEGVELDPDRLRQAARKTAHVRDRIDTVMGTLRTSLAGRGQPWGDDKIGDQFVNGAGGNGGYNASYTNLDTSTSNISSTFGNFSDNQATTAGYLETQDQHNGEGFA</sequence>
<proteinExistence type="predicted"/>
<evidence type="ECO:0000313" key="2">
    <source>
        <dbReference type="EMBL" id="MBH0777914.1"/>
    </source>
</evidence>
<name>A0A931IAL6_9NOCA</name>
<organism evidence="2 3">
    <name type="scientific">Nocardia bovistercoris</name>
    <dbReference type="NCBI Taxonomy" id="2785916"/>
    <lineage>
        <taxon>Bacteria</taxon>
        <taxon>Bacillati</taxon>
        <taxon>Actinomycetota</taxon>
        <taxon>Actinomycetes</taxon>
        <taxon>Mycobacteriales</taxon>
        <taxon>Nocardiaceae</taxon>
        <taxon>Nocardia</taxon>
    </lineage>
</organism>
<gene>
    <name evidence="2" type="ORF">IT779_16685</name>
</gene>
<accession>A0A931IAL6</accession>
<dbReference type="EMBL" id="JADMLG010000006">
    <property type="protein sequence ID" value="MBH0777914.1"/>
    <property type="molecule type" value="Genomic_DNA"/>
</dbReference>
<feature type="region of interest" description="Disordered" evidence="1">
    <location>
        <begin position="1"/>
        <end position="20"/>
    </location>
</feature>
<protein>
    <recommendedName>
        <fullName evidence="4">WXG100 family type VII secretion target</fullName>
    </recommendedName>
</protein>
<keyword evidence="3" id="KW-1185">Reference proteome</keyword>
<evidence type="ECO:0000313" key="3">
    <source>
        <dbReference type="Proteomes" id="UP000655751"/>
    </source>
</evidence>
<dbReference type="AlphaFoldDB" id="A0A931IAL6"/>
<comment type="caution">
    <text evidence="2">The sequence shown here is derived from an EMBL/GenBank/DDBJ whole genome shotgun (WGS) entry which is preliminary data.</text>
</comment>
<dbReference type="Proteomes" id="UP000655751">
    <property type="component" value="Unassembled WGS sequence"/>
</dbReference>